<dbReference type="OrthoDB" id="2658786at2"/>
<dbReference type="EMBL" id="QGTQ01000030">
    <property type="protein sequence ID" value="PWV94519.1"/>
    <property type="molecule type" value="Genomic_DNA"/>
</dbReference>
<sequence>MNNINCAYHEDRVSMKQCTECSKSLCEDCSHADYPAYCWSCGYEHEQKQIEDEKSFEFPAFLEHKVVYYVLRKAFSAAGASLICTLACSLVLSMLAGAGAFLYGSYIGIAILLITSTYGVACSVLVDLIAQYASFAQKRGAQGILYALGGLLFPYLTDTYRDSELFIYWIVGGGTALIYFLLETARLDKRLVISVGMLSLFLLVPVIGKYFDIVKYVLF</sequence>
<feature type="transmembrane region" description="Helical" evidence="1">
    <location>
        <begin position="106"/>
        <end position="129"/>
    </location>
</feature>
<evidence type="ECO:0008006" key="4">
    <source>
        <dbReference type="Google" id="ProtNLM"/>
    </source>
</evidence>
<accession>A0A2V2YLL2</accession>
<comment type="caution">
    <text evidence="2">The sequence shown here is derived from an EMBL/GenBank/DDBJ whole genome shotgun (WGS) entry which is preliminary data.</text>
</comment>
<organism evidence="2 3">
    <name type="scientific">Paenibacillus cellulosilyticus</name>
    <dbReference type="NCBI Taxonomy" id="375489"/>
    <lineage>
        <taxon>Bacteria</taxon>
        <taxon>Bacillati</taxon>
        <taxon>Bacillota</taxon>
        <taxon>Bacilli</taxon>
        <taxon>Bacillales</taxon>
        <taxon>Paenibacillaceae</taxon>
        <taxon>Paenibacillus</taxon>
    </lineage>
</organism>
<keyword evidence="1" id="KW-1133">Transmembrane helix</keyword>
<evidence type="ECO:0000256" key="1">
    <source>
        <dbReference type="SAM" id="Phobius"/>
    </source>
</evidence>
<gene>
    <name evidence="2" type="ORF">DFQ01_13084</name>
</gene>
<reference evidence="2 3" key="1">
    <citation type="submission" date="2018-05" db="EMBL/GenBank/DDBJ databases">
        <title>Genomic Encyclopedia of Type Strains, Phase III (KMG-III): the genomes of soil and plant-associated and newly described type strains.</title>
        <authorList>
            <person name="Whitman W."/>
        </authorList>
    </citation>
    <scope>NUCLEOTIDE SEQUENCE [LARGE SCALE GENOMIC DNA]</scope>
    <source>
        <strain evidence="2 3">CECT 5696</strain>
    </source>
</reference>
<evidence type="ECO:0000313" key="3">
    <source>
        <dbReference type="Proteomes" id="UP000246635"/>
    </source>
</evidence>
<keyword evidence="1" id="KW-0472">Membrane</keyword>
<name>A0A2V2YLL2_9BACL</name>
<feature type="transmembrane region" description="Helical" evidence="1">
    <location>
        <begin position="191"/>
        <end position="211"/>
    </location>
</feature>
<keyword evidence="3" id="KW-1185">Reference proteome</keyword>
<feature type="transmembrane region" description="Helical" evidence="1">
    <location>
        <begin position="141"/>
        <end position="160"/>
    </location>
</feature>
<evidence type="ECO:0000313" key="2">
    <source>
        <dbReference type="EMBL" id="PWV94519.1"/>
    </source>
</evidence>
<feature type="transmembrane region" description="Helical" evidence="1">
    <location>
        <begin position="166"/>
        <end position="182"/>
    </location>
</feature>
<dbReference type="AlphaFoldDB" id="A0A2V2YLL2"/>
<keyword evidence="1" id="KW-0812">Transmembrane</keyword>
<protein>
    <recommendedName>
        <fullName evidence="4">B box-type domain-containing protein</fullName>
    </recommendedName>
</protein>
<dbReference type="Proteomes" id="UP000246635">
    <property type="component" value="Unassembled WGS sequence"/>
</dbReference>
<feature type="transmembrane region" description="Helical" evidence="1">
    <location>
        <begin position="74"/>
        <end position="100"/>
    </location>
</feature>
<dbReference type="RefSeq" id="WP_110046743.1">
    <property type="nucleotide sequence ID" value="NZ_CP054612.1"/>
</dbReference>
<proteinExistence type="predicted"/>